<gene>
    <name evidence="2" type="ORF">HYN43_019885</name>
</gene>
<protein>
    <submittedName>
        <fullName evidence="2">DUF2752 domain-containing protein</fullName>
    </submittedName>
</protein>
<accession>A0A494W7J2</accession>
<organism evidence="2 3">
    <name type="scientific">Mucilaginibacter celer</name>
    <dbReference type="NCBI Taxonomy" id="2305508"/>
    <lineage>
        <taxon>Bacteria</taxon>
        <taxon>Pseudomonadati</taxon>
        <taxon>Bacteroidota</taxon>
        <taxon>Sphingobacteriia</taxon>
        <taxon>Sphingobacteriales</taxon>
        <taxon>Sphingobacteriaceae</taxon>
        <taxon>Mucilaginibacter</taxon>
    </lineage>
</organism>
<keyword evidence="3" id="KW-1185">Reference proteome</keyword>
<dbReference type="Proteomes" id="UP000270046">
    <property type="component" value="Chromosome"/>
</dbReference>
<feature type="transmembrane region" description="Helical" evidence="1">
    <location>
        <begin position="87"/>
        <end position="108"/>
    </location>
</feature>
<evidence type="ECO:0000313" key="2">
    <source>
        <dbReference type="EMBL" id="AYL99505.1"/>
    </source>
</evidence>
<dbReference type="KEGG" id="muh:HYN43_019885"/>
<evidence type="ECO:0000256" key="1">
    <source>
        <dbReference type="SAM" id="Phobius"/>
    </source>
</evidence>
<dbReference type="InterPro" id="IPR021215">
    <property type="entry name" value="DUF2752"/>
</dbReference>
<name>A0A494W7J2_9SPHI</name>
<proteinExistence type="predicted"/>
<keyword evidence="1" id="KW-1133">Transmembrane helix</keyword>
<evidence type="ECO:0000313" key="3">
    <source>
        <dbReference type="Proteomes" id="UP000270046"/>
    </source>
</evidence>
<dbReference type="AlphaFoldDB" id="A0A494W7J2"/>
<sequence>MIHVFCSRLSFIHWLQNHLLPCPFKYLTGIDCPGCGFQRSVIALIQGNVQKSFLLYPPTIPLLLFFAYGIADGFFKLDTRKYAVKKTLFIIVGYIVLVSYGVKMYHLYAHYKLSA</sequence>
<dbReference type="OrthoDB" id="9815897at2"/>
<dbReference type="Pfam" id="PF10825">
    <property type="entry name" value="DUF2752"/>
    <property type="match status" value="1"/>
</dbReference>
<dbReference type="EMBL" id="CP032869">
    <property type="protein sequence ID" value="AYL99505.1"/>
    <property type="molecule type" value="Genomic_DNA"/>
</dbReference>
<keyword evidence="1" id="KW-0812">Transmembrane</keyword>
<keyword evidence="1" id="KW-0472">Membrane</keyword>
<feature type="transmembrane region" description="Helical" evidence="1">
    <location>
        <begin position="54"/>
        <end position="75"/>
    </location>
</feature>
<reference evidence="2 3" key="1">
    <citation type="submission" date="2018-10" db="EMBL/GenBank/DDBJ databases">
        <title>Genome sequencing of Mucilaginibacter sp. HYN0043.</title>
        <authorList>
            <person name="Kim M."/>
            <person name="Yi H."/>
        </authorList>
    </citation>
    <scope>NUCLEOTIDE SEQUENCE [LARGE SCALE GENOMIC DNA]</scope>
    <source>
        <strain evidence="2 3">HYN0043</strain>
    </source>
</reference>